<evidence type="ECO:0000313" key="2">
    <source>
        <dbReference type="Proteomes" id="UP000095282"/>
    </source>
</evidence>
<dbReference type="STRING" id="1561998.A0A1I7U7K2"/>
<organism evidence="2 3">
    <name type="scientific">Caenorhabditis tropicalis</name>
    <dbReference type="NCBI Taxonomy" id="1561998"/>
    <lineage>
        <taxon>Eukaryota</taxon>
        <taxon>Metazoa</taxon>
        <taxon>Ecdysozoa</taxon>
        <taxon>Nematoda</taxon>
        <taxon>Chromadorea</taxon>
        <taxon>Rhabditida</taxon>
        <taxon>Rhabditina</taxon>
        <taxon>Rhabditomorpha</taxon>
        <taxon>Rhabditoidea</taxon>
        <taxon>Rhabditidae</taxon>
        <taxon>Peloderinae</taxon>
        <taxon>Caenorhabditis</taxon>
    </lineage>
</organism>
<feature type="compositionally biased region" description="Polar residues" evidence="1">
    <location>
        <begin position="27"/>
        <end position="51"/>
    </location>
</feature>
<dbReference type="Proteomes" id="UP000095282">
    <property type="component" value="Unplaced"/>
</dbReference>
<feature type="compositionally biased region" description="Polar residues" evidence="1">
    <location>
        <begin position="1"/>
        <end position="11"/>
    </location>
</feature>
<keyword evidence="2" id="KW-1185">Reference proteome</keyword>
<evidence type="ECO:0000313" key="3">
    <source>
        <dbReference type="WBParaSite" id="Csp11.Scaffold629.g15652.t1"/>
    </source>
</evidence>
<feature type="region of interest" description="Disordered" evidence="1">
    <location>
        <begin position="1"/>
        <end position="60"/>
    </location>
</feature>
<dbReference type="eggNOG" id="KOG0483">
    <property type="taxonomic scope" value="Eukaryota"/>
</dbReference>
<sequence>MDKKFNISNLLKESDSSEGSEEKHTKSASQSPVPTGSDCSLNDSSDANQDPGSELKETDKKMFDGSIDFNAWAYMSQQIAAQLTQNGINKAGVPPQAPLLNSKLIFHSVFLLQDQSDLI</sequence>
<reference evidence="3" key="1">
    <citation type="submission" date="2016-11" db="UniProtKB">
        <authorList>
            <consortium name="WormBaseParasite"/>
        </authorList>
    </citation>
    <scope>IDENTIFICATION</scope>
</reference>
<proteinExistence type="predicted"/>
<accession>A0A1I7U7K2</accession>
<feature type="compositionally biased region" description="Basic and acidic residues" evidence="1">
    <location>
        <begin position="12"/>
        <end position="25"/>
    </location>
</feature>
<dbReference type="WBParaSite" id="Csp11.Scaffold629.g15652.t1">
    <property type="protein sequence ID" value="Csp11.Scaffold629.g15652.t1"/>
    <property type="gene ID" value="Csp11.Scaffold629.g15652"/>
</dbReference>
<dbReference type="AlphaFoldDB" id="A0A1I7U7K2"/>
<evidence type="ECO:0000256" key="1">
    <source>
        <dbReference type="SAM" id="MobiDB-lite"/>
    </source>
</evidence>
<name>A0A1I7U7K2_9PELO</name>
<protein>
    <submittedName>
        <fullName evidence="3">QLQ domain-containing protein</fullName>
    </submittedName>
</protein>